<accession>A0A5M3VNE1</accession>
<dbReference type="OrthoDB" id="5418945at2"/>
<dbReference type="AlphaFoldDB" id="A0A5M3VNE1"/>
<comment type="caution">
    <text evidence="1">The sequence shown here is derived from an EMBL/GenBank/DDBJ whole genome shotgun (WGS) entry which is preliminary data.</text>
</comment>
<organism evidence="1 2">
    <name type="scientific">Acrocarpospora corrugata</name>
    <dbReference type="NCBI Taxonomy" id="35763"/>
    <lineage>
        <taxon>Bacteria</taxon>
        <taxon>Bacillati</taxon>
        <taxon>Actinomycetota</taxon>
        <taxon>Actinomycetes</taxon>
        <taxon>Streptosporangiales</taxon>
        <taxon>Streptosporangiaceae</taxon>
        <taxon>Acrocarpospora</taxon>
    </lineage>
</organism>
<name>A0A5M3VNE1_9ACTN</name>
<keyword evidence="2" id="KW-1185">Reference proteome</keyword>
<dbReference type="Proteomes" id="UP000334990">
    <property type="component" value="Unassembled WGS sequence"/>
</dbReference>
<dbReference type="EMBL" id="BLAD01000035">
    <property type="protein sequence ID" value="GER98175.1"/>
    <property type="molecule type" value="Genomic_DNA"/>
</dbReference>
<sequence>MVRSGPTLSKRNLILAQTSDLCDANHAATYLGLLAFTENKGPDGNGRVVTTGEEARAVARRIRPMLLARGMAAQELHPLYFVDEGRQWPLIVLYEHQFLAYQVGAVQRNEAWIETGCCCTPARAI</sequence>
<dbReference type="RefSeq" id="WP_155334616.1">
    <property type="nucleotide sequence ID" value="NZ_BAAABN010000006.1"/>
</dbReference>
<evidence type="ECO:0000313" key="1">
    <source>
        <dbReference type="EMBL" id="GER98175.1"/>
    </source>
</evidence>
<evidence type="ECO:0000313" key="2">
    <source>
        <dbReference type="Proteomes" id="UP000334990"/>
    </source>
</evidence>
<reference evidence="1 2" key="1">
    <citation type="submission" date="2019-10" db="EMBL/GenBank/DDBJ databases">
        <title>Whole genome shotgun sequence of Acrocarpospora corrugata NBRC 13972.</title>
        <authorList>
            <person name="Ichikawa N."/>
            <person name="Kimura A."/>
            <person name="Kitahashi Y."/>
            <person name="Komaki H."/>
            <person name="Oguchi A."/>
        </authorList>
    </citation>
    <scope>NUCLEOTIDE SEQUENCE [LARGE SCALE GENOMIC DNA]</scope>
    <source>
        <strain evidence="1 2">NBRC 13972</strain>
    </source>
</reference>
<proteinExistence type="predicted"/>
<protein>
    <submittedName>
        <fullName evidence="1">Uncharacterized protein</fullName>
    </submittedName>
</protein>
<gene>
    <name evidence="1" type="ORF">Acor_02370</name>
</gene>